<dbReference type="InterPro" id="IPR002105">
    <property type="entry name" value="Dockerin_1_rpt"/>
</dbReference>
<dbReference type="CDD" id="cd10283">
    <property type="entry name" value="MnuA_DNase1-like"/>
    <property type="match status" value="1"/>
</dbReference>
<organism evidence="5 6">
    <name type="scientific">Alteromonas alba</name>
    <dbReference type="NCBI Taxonomy" id="2079529"/>
    <lineage>
        <taxon>Bacteria</taxon>
        <taxon>Pseudomonadati</taxon>
        <taxon>Pseudomonadota</taxon>
        <taxon>Gammaproteobacteria</taxon>
        <taxon>Alteromonadales</taxon>
        <taxon>Alteromonadaceae</taxon>
        <taxon>Alteromonas/Salinimonas group</taxon>
        <taxon>Alteromonas</taxon>
    </lineage>
</organism>
<dbReference type="Proteomes" id="UP000238949">
    <property type="component" value="Unassembled WGS sequence"/>
</dbReference>
<dbReference type="RefSeq" id="WP_105936490.1">
    <property type="nucleotide sequence ID" value="NZ_PVNP01000204.1"/>
</dbReference>
<reference evidence="6" key="1">
    <citation type="journal article" date="2020" name="Int. J. Syst. Evol. Microbiol.">
        <title>Alteromonas alba sp. nov., a marine bacterium isolated from the seawater of the West Pacific Ocean.</title>
        <authorList>
            <person name="Sun C."/>
            <person name="Wu Y.-H."/>
            <person name="Xamxidin M."/>
            <person name="Cheng H."/>
            <person name="Xu X.-W."/>
        </authorList>
    </citation>
    <scope>NUCLEOTIDE SEQUENCE [LARGE SCALE GENOMIC DNA]</scope>
    <source>
        <strain evidence="6">190</strain>
    </source>
</reference>
<dbReference type="PANTHER" id="PTHR42834:SF1">
    <property type="entry name" value="ENDONUCLEASE_EXONUCLEASE_PHOSPHATASE FAMILY PROTEIN (AFU_ORTHOLOGUE AFUA_3G09210)"/>
    <property type="match status" value="1"/>
</dbReference>
<dbReference type="Gene3D" id="3.60.10.10">
    <property type="entry name" value="Endonuclease/exonuclease/phosphatase"/>
    <property type="match status" value="1"/>
</dbReference>
<dbReference type="EMBL" id="PVNP01000204">
    <property type="protein sequence ID" value="PRO71564.1"/>
    <property type="molecule type" value="Genomic_DNA"/>
</dbReference>
<dbReference type="InterPro" id="IPR005135">
    <property type="entry name" value="Endo/exonuclease/phosphatase"/>
</dbReference>
<dbReference type="InterPro" id="IPR007346">
    <property type="entry name" value="Endonuclease-I"/>
</dbReference>
<dbReference type="GO" id="GO:0004519">
    <property type="term" value="F:endonuclease activity"/>
    <property type="evidence" value="ECO:0007669"/>
    <property type="project" value="UniProtKB-KW"/>
</dbReference>
<dbReference type="OrthoDB" id="9800417at2"/>
<keyword evidence="5" id="KW-0540">Nuclease</keyword>
<evidence type="ECO:0000256" key="1">
    <source>
        <dbReference type="ARBA" id="ARBA00006429"/>
    </source>
</evidence>
<feature type="region of interest" description="Disordered" evidence="2">
    <location>
        <begin position="456"/>
        <end position="481"/>
    </location>
</feature>
<dbReference type="Pfam" id="PF04231">
    <property type="entry name" value="Endonuclease_1"/>
    <property type="match status" value="1"/>
</dbReference>
<feature type="domain" description="LTD" evidence="4">
    <location>
        <begin position="650"/>
        <end position="763"/>
    </location>
</feature>
<evidence type="ECO:0000313" key="6">
    <source>
        <dbReference type="Proteomes" id="UP000238949"/>
    </source>
</evidence>
<accession>A0A2S9V580</accession>
<evidence type="ECO:0000256" key="2">
    <source>
        <dbReference type="SAM" id="MobiDB-lite"/>
    </source>
</evidence>
<dbReference type="CDD" id="cd04486">
    <property type="entry name" value="YhcR_OBF_like"/>
    <property type="match status" value="1"/>
</dbReference>
<dbReference type="PANTHER" id="PTHR42834">
    <property type="entry name" value="ENDONUCLEASE/EXONUCLEASE/PHOSPHATASE FAMILY PROTEIN (AFU_ORTHOLOGUE AFUA_3G09210)"/>
    <property type="match status" value="1"/>
</dbReference>
<feature type="signal peptide" evidence="3">
    <location>
        <begin position="1"/>
        <end position="19"/>
    </location>
</feature>
<keyword evidence="6" id="KW-1185">Reference proteome</keyword>
<sequence length="1468" mass="157232">MKAKILLPLVLGLPVSALADDLFISEYIEGSSNNKAIEIYNPTDTAIDLTGYRLEIYSNGGTSAGTTIALSGMLASGDVYVVADNDADSAILAVTDQTSTSSFYNGDDAILLVNGTAVVDSFGQLGVDPGSYWESNGVRTQNRTLVRKASVTAGDIVPDDAFDVSLQWEQYSEDYFANLGAHNSDGDTGGGDDDEDLTDVCTNCPDLDKVADAATFDPVSYYAPVQTEIDANSPVEFIKMALNTVISADHTVLTYSEVWTALTETDEDPANSDNVVLFYSGISLPKTSNQSGVNNDDFWNREHVWPNSHGFSSDSYEGYTDIHHLRPEDVTVNGSRGNLDFDYSDSPLAEAPENRIDGDSFEPRDAVKGDVARMMLYMDVRYEGSGSDSTPDLVLVNRTTGPGEAALGQLCTLIAWHNADPVDASEAQRADTIYEYQGNRNPFVDHPEWVELLYPADSCDDEPTDPEEPPVDPEDPPVGGASPLILSGVIDADLSGGLPKAVEVFVTRDIADLSVCGIGFANNGGGTDGQEYTFPADSALAGERIIVASETSQFGAFFDSTPDYNSGSVSINGDDAIELFCDGEVVDVFGDPDVNGDYEAWDYTDSWAYRKSNTAASTSFNVNDWILPGRSALDGESTNATATTPYPYKSFTAVQPELFFSEYTEGSGFNKALEIVNLGSQSVDLSAHSYVISVYSNGGNSPSFSVTLSGSIAPGDVFVVSHPDADAPLPEVSDQEASLNFNGDDAVVFFKDGEVIDAIGQVGVDPGSEWGTGDTSTKDNTLRRLLSVTTGDTNADDTFDPSLEWQGFANNTLDHFGIYGNGDPGDPGEPGEEFGACYDSATYISAVQGNADTSPLSGQTVIVEGVVTAVFPDLGGFFMQEEDADHDADPQTSEGLFVELADLPSGLQASDVVRVQGSVEEQYGRTILSTVTESAICGTGAVTATVISLPQDSIDGFEAVENMLVVNDTSWDISDTYSFIRYGEILVSNGRLYNPTQLFDAGSQDAVDYAEFNARNQLIIDDNRDGSDNAAPLLSIGDVGPYNPLRSGDSVTRVEGIMDYGYSAYRIRPVTDVTVVNTNVRNDAPVIADGNLRVASFNVLNLFNGNGDGSGFPTSRGADSFSEYERQLAKIVNAIVAIDADVLGLMEIENDGYASTSAIAQLVAAINAQMGAGTYEYISVGNGIGTDEIAVGIIYKPAVVTPEGAPELLTSANSIVDTDGPLFDDSRNRPSLAQAFVHSETRQTIVVDVNHLKSKGSSCGSGDDDTSTGQGNCNLTRTRAAQALVVWLNDTFPDMPFTVLGDLNSYGMEDPIQALTEAGLTDTARTILGDTAYSYTFDGLVGSLDYQLVNAAMGEWLVDATEWHINADELSILDYNEEYKTADFLNELVFRASDHDPVVATYQLDMAPLPGDMDGDFDVDMLDIRAFQMAIVRRQPLGSEYDFNNDGRVNMRDLVAMRALCTRRGCRP</sequence>
<name>A0A2S9V580_9ALTE</name>
<dbReference type="InterPro" id="IPR036439">
    <property type="entry name" value="Dockerin_dom_sf"/>
</dbReference>
<evidence type="ECO:0000256" key="3">
    <source>
        <dbReference type="SAM" id="SignalP"/>
    </source>
</evidence>
<proteinExistence type="inferred from homology"/>
<protein>
    <submittedName>
        <fullName evidence="5">Endonuclease I</fullName>
    </submittedName>
</protein>
<feature type="compositionally biased region" description="Acidic residues" evidence="2">
    <location>
        <begin position="458"/>
        <end position="475"/>
    </location>
</feature>
<evidence type="ECO:0000313" key="5">
    <source>
        <dbReference type="EMBL" id="PRO71564.1"/>
    </source>
</evidence>
<dbReference type="Pfam" id="PF00932">
    <property type="entry name" value="LTD"/>
    <property type="match status" value="2"/>
</dbReference>
<feature type="domain" description="LTD" evidence="4">
    <location>
        <begin position="9"/>
        <end position="155"/>
    </location>
</feature>
<dbReference type="Pfam" id="PF03372">
    <property type="entry name" value="Exo_endo_phos"/>
    <property type="match status" value="1"/>
</dbReference>
<feature type="chain" id="PRO_5015524362" evidence="3">
    <location>
        <begin position="20"/>
        <end position="1468"/>
    </location>
</feature>
<dbReference type="SUPFAM" id="SSF56219">
    <property type="entry name" value="DNase I-like"/>
    <property type="match status" value="1"/>
</dbReference>
<dbReference type="GO" id="GO:0004553">
    <property type="term" value="F:hydrolase activity, hydrolyzing O-glycosyl compounds"/>
    <property type="evidence" value="ECO:0007669"/>
    <property type="project" value="InterPro"/>
</dbReference>
<dbReference type="PROSITE" id="PS00018">
    <property type="entry name" value="EF_HAND_1"/>
    <property type="match status" value="1"/>
</dbReference>
<dbReference type="InterPro" id="IPR018247">
    <property type="entry name" value="EF_Hand_1_Ca_BS"/>
</dbReference>
<keyword evidence="3" id="KW-0732">Signal</keyword>
<dbReference type="InterPro" id="IPR047971">
    <property type="entry name" value="ExeM-like"/>
</dbReference>
<dbReference type="PROSITE" id="PS51841">
    <property type="entry name" value="LTD"/>
    <property type="match status" value="2"/>
</dbReference>
<comment type="similarity">
    <text evidence="1">Belongs to the EndA/NucM nuclease family.</text>
</comment>
<keyword evidence="5" id="KW-0255">Endonuclease</keyword>
<dbReference type="SUPFAM" id="SSF54060">
    <property type="entry name" value="His-Me finger endonucleases"/>
    <property type="match status" value="1"/>
</dbReference>
<dbReference type="Gene3D" id="1.10.1330.10">
    <property type="entry name" value="Dockerin domain"/>
    <property type="match status" value="1"/>
</dbReference>
<dbReference type="SUPFAM" id="SSF63446">
    <property type="entry name" value="Type I dockerin domain"/>
    <property type="match status" value="1"/>
</dbReference>
<evidence type="ECO:0000259" key="4">
    <source>
        <dbReference type="PROSITE" id="PS51841"/>
    </source>
</evidence>
<comment type="caution">
    <text evidence="5">The sequence shown here is derived from an EMBL/GenBank/DDBJ whole genome shotgun (WGS) entry which is preliminary data.</text>
</comment>
<dbReference type="NCBIfam" id="NF033681">
    <property type="entry name" value="ExeM_NucH_DNase"/>
    <property type="match status" value="1"/>
</dbReference>
<dbReference type="GO" id="GO:0000272">
    <property type="term" value="P:polysaccharide catabolic process"/>
    <property type="evidence" value="ECO:0007669"/>
    <property type="project" value="InterPro"/>
</dbReference>
<dbReference type="InterPro" id="IPR044925">
    <property type="entry name" value="His-Me_finger_sf"/>
</dbReference>
<dbReference type="InterPro" id="IPR001322">
    <property type="entry name" value="Lamin_tail_dom"/>
</dbReference>
<dbReference type="Pfam" id="PF00404">
    <property type="entry name" value="Dockerin_1"/>
    <property type="match status" value="1"/>
</dbReference>
<gene>
    <name evidence="5" type="ORF">C6Y40_21730</name>
</gene>
<keyword evidence="5" id="KW-0378">Hydrolase</keyword>
<dbReference type="InterPro" id="IPR036691">
    <property type="entry name" value="Endo/exonu/phosph_ase_sf"/>
</dbReference>